<evidence type="ECO:0000313" key="2">
    <source>
        <dbReference type="EMBL" id="TFI57011.1"/>
    </source>
</evidence>
<dbReference type="InterPro" id="IPR032857">
    <property type="entry name" value="ALKBH4"/>
</dbReference>
<dbReference type="PANTHER" id="PTHR12463">
    <property type="entry name" value="OXYGENASE-RELATED"/>
    <property type="match status" value="1"/>
</dbReference>
<reference evidence="2 3" key="1">
    <citation type="submission" date="2019-03" db="EMBL/GenBank/DDBJ databases">
        <title>Genome sequence of Sphingomonas sp. 17J27-24.</title>
        <authorList>
            <person name="Kim M."/>
            <person name="Maeng S."/>
            <person name="Sathiyaraj S."/>
        </authorList>
    </citation>
    <scope>NUCLEOTIDE SEQUENCE [LARGE SCALE GENOMIC DNA]</scope>
    <source>
        <strain evidence="2 3">17J27-24</strain>
    </source>
</reference>
<dbReference type="SUPFAM" id="SSF51197">
    <property type="entry name" value="Clavaminate synthase-like"/>
    <property type="match status" value="1"/>
</dbReference>
<protein>
    <submittedName>
        <fullName evidence="2">Alpha-ketoglutarate-dependent dioxygenase AlkB</fullName>
    </submittedName>
</protein>
<gene>
    <name evidence="2" type="ORF">E2493_17380</name>
</gene>
<name>A0A4Y8ZLY4_9SPHN</name>
<dbReference type="GO" id="GO:0070988">
    <property type="term" value="P:demethylation"/>
    <property type="evidence" value="ECO:0007669"/>
    <property type="project" value="InterPro"/>
</dbReference>
<evidence type="ECO:0000259" key="1">
    <source>
        <dbReference type="PROSITE" id="PS51471"/>
    </source>
</evidence>
<dbReference type="InterPro" id="IPR027450">
    <property type="entry name" value="AlkB-like"/>
</dbReference>
<dbReference type="PANTHER" id="PTHR12463:SF1">
    <property type="entry name" value="2-OXOGLUTARATE AND FE-DEPENDENT OXYGENASE FAMILY PROTEIN"/>
    <property type="match status" value="1"/>
</dbReference>
<keyword evidence="3" id="KW-1185">Reference proteome</keyword>
<dbReference type="Proteomes" id="UP000298213">
    <property type="component" value="Unassembled WGS sequence"/>
</dbReference>
<dbReference type="PROSITE" id="PS51471">
    <property type="entry name" value="FE2OG_OXY"/>
    <property type="match status" value="1"/>
</dbReference>
<feature type="domain" description="Fe2OG dioxygenase" evidence="1">
    <location>
        <begin position="100"/>
        <end position="191"/>
    </location>
</feature>
<keyword evidence="2" id="KW-0223">Dioxygenase</keyword>
<dbReference type="InterPro" id="IPR037151">
    <property type="entry name" value="AlkB-like_sf"/>
</dbReference>
<comment type="caution">
    <text evidence="2">The sequence shown here is derived from an EMBL/GenBank/DDBJ whole genome shotgun (WGS) entry which is preliminary data.</text>
</comment>
<dbReference type="GO" id="GO:0032451">
    <property type="term" value="F:demethylase activity"/>
    <property type="evidence" value="ECO:0007669"/>
    <property type="project" value="TreeGrafter"/>
</dbReference>
<evidence type="ECO:0000313" key="3">
    <source>
        <dbReference type="Proteomes" id="UP000298213"/>
    </source>
</evidence>
<keyword evidence="2" id="KW-0560">Oxidoreductase</keyword>
<dbReference type="GO" id="GO:0051213">
    <property type="term" value="F:dioxygenase activity"/>
    <property type="evidence" value="ECO:0007669"/>
    <property type="project" value="UniProtKB-KW"/>
</dbReference>
<accession>A0A4Y8ZLY4</accession>
<dbReference type="OrthoDB" id="278699at2"/>
<organism evidence="2 3">
    <name type="scientific">Sphingomonas parva</name>
    <dbReference type="NCBI Taxonomy" id="2555898"/>
    <lineage>
        <taxon>Bacteria</taxon>
        <taxon>Pseudomonadati</taxon>
        <taxon>Pseudomonadota</taxon>
        <taxon>Alphaproteobacteria</taxon>
        <taxon>Sphingomonadales</taxon>
        <taxon>Sphingomonadaceae</taxon>
        <taxon>Sphingomonas</taxon>
    </lineage>
</organism>
<dbReference type="EMBL" id="SPDV01000042">
    <property type="protein sequence ID" value="TFI57011.1"/>
    <property type="molecule type" value="Genomic_DNA"/>
</dbReference>
<dbReference type="RefSeq" id="WP_135089415.1">
    <property type="nucleotide sequence ID" value="NZ_SPDV01000042.1"/>
</dbReference>
<dbReference type="Pfam" id="PF13532">
    <property type="entry name" value="2OG-FeII_Oxy_2"/>
    <property type="match status" value="1"/>
</dbReference>
<dbReference type="Gene3D" id="2.60.120.590">
    <property type="entry name" value="Alpha-ketoglutarate-dependent dioxygenase AlkB-like"/>
    <property type="match status" value="1"/>
</dbReference>
<dbReference type="AlphaFoldDB" id="A0A4Y8ZLY4"/>
<dbReference type="InterPro" id="IPR005123">
    <property type="entry name" value="Oxoglu/Fe-dep_dioxygenase_dom"/>
</dbReference>
<sequence length="208" mass="23016">MAKAQLSLFGAAPAASGPEGLAYRPELLDAREEATLAAKLAELPFRAFEFHGYLGHRRTLSYGWHYSFDGSGLKETEAVPDWLLPCRAKAAAFAGLAPEALEHVLLTEYAPGAGIGWHRDRPVFGDVVGLSLLAPARMRFRRKAGARWERENLLAEPRSAYLLRGPAREQWEHSIPPMEALRYSITFRTLRAPSERPGRAGKAAKPQE</sequence>
<proteinExistence type="predicted"/>